<evidence type="ECO:0000256" key="1">
    <source>
        <dbReference type="SAM" id="Phobius"/>
    </source>
</evidence>
<evidence type="ECO:0000313" key="2">
    <source>
        <dbReference type="EMBL" id="HGE98638.1"/>
    </source>
</evidence>
<evidence type="ECO:0008006" key="3">
    <source>
        <dbReference type="Google" id="ProtNLM"/>
    </source>
</evidence>
<sequence length="159" mass="17774">MRFNPIDLGLLILVSTVAGIQFLRGKNNFSLLFFETLGAIGAGKVAYDFAKAHYPFALFFFPCLILFLITARVLNGFFPFSLGVFDLLFSFIFGITFGWAIGFGVVRSLFPLIARNPVLLQMLVKSWMASQIVSLGFLRELLALFVQAKYHNLPIPSKP</sequence>
<keyword evidence="1" id="KW-0812">Transmembrane</keyword>
<keyword evidence="1" id="KW-1133">Transmembrane helix</keyword>
<reference evidence="2" key="1">
    <citation type="journal article" date="2020" name="mSystems">
        <title>Genome- and Community-Level Interaction Insights into Carbon Utilization and Element Cycling Functions of Hydrothermarchaeota in Hydrothermal Sediment.</title>
        <authorList>
            <person name="Zhou Z."/>
            <person name="Liu Y."/>
            <person name="Xu W."/>
            <person name="Pan J."/>
            <person name="Luo Z.H."/>
            <person name="Li M."/>
        </authorList>
    </citation>
    <scope>NUCLEOTIDE SEQUENCE [LARGE SCALE GENOMIC DNA]</scope>
    <source>
        <strain evidence="2">SpSt-906</strain>
    </source>
</reference>
<feature type="transmembrane region" description="Helical" evidence="1">
    <location>
        <begin position="54"/>
        <end position="74"/>
    </location>
</feature>
<organism evidence="2">
    <name type="scientific">candidate division WOR-3 bacterium</name>
    <dbReference type="NCBI Taxonomy" id="2052148"/>
    <lineage>
        <taxon>Bacteria</taxon>
        <taxon>Bacteria division WOR-3</taxon>
    </lineage>
</organism>
<comment type="caution">
    <text evidence="2">The sequence shown here is derived from an EMBL/GenBank/DDBJ whole genome shotgun (WGS) entry which is preliminary data.</text>
</comment>
<accession>A0A7C3Z258</accession>
<proteinExistence type="predicted"/>
<feature type="transmembrane region" description="Helical" evidence="1">
    <location>
        <begin position="80"/>
        <end position="106"/>
    </location>
</feature>
<dbReference type="EMBL" id="DTMQ01000009">
    <property type="protein sequence ID" value="HGE98638.1"/>
    <property type="molecule type" value="Genomic_DNA"/>
</dbReference>
<keyword evidence="1" id="KW-0472">Membrane</keyword>
<dbReference type="AlphaFoldDB" id="A0A7C3Z258"/>
<gene>
    <name evidence="2" type="ORF">ENX07_00990</name>
</gene>
<protein>
    <recommendedName>
        <fullName evidence="3">CvpA family protein</fullName>
    </recommendedName>
</protein>
<name>A0A7C3Z258_UNCW3</name>